<evidence type="ECO:0000313" key="1">
    <source>
        <dbReference type="EMBL" id="MCD2193670.1"/>
    </source>
</evidence>
<protein>
    <submittedName>
        <fullName evidence="1">Uncharacterized protein</fullName>
    </submittedName>
</protein>
<keyword evidence="2" id="KW-1185">Reference proteome</keyword>
<evidence type="ECO:0000313" key="2">
    <source>
        <dbReference type="Proteomes" id="UP001199469"/>
    </source>
</evidence>
<reference evidence="1 2" key="1">
    <citation type="submission" date="2021-11" db="EMBL/GenBank/DDBJ databases">
        <title>Draft genome sequence of Actinomycetospora sp. SF1 isolated from the rhizosphere soil.</title>
        <authorList>
            <person name="Duangmal K."/>
            <person name="Chantavorakit T."/>
        </authorList>
    </citation>
    <scope>NUCLEOTIDE SEQUENCE [LARGE SCALE GENOMIC DNA]</scope>
    <source>
        <strain evidence="1 2">TBRC 5722</strain>
    </source>
</reference>
<dbReference type="Proteomes" id="UP001199469">
    <property type="component" value="Unassembled WGS sequence"/>
</dbReference>
<organism evidence="1 2">
    <name type="scientific">Actinomycetospora endophytica</name>
    <dbReference type="NCBI Taxonomy" id="2291215"/>
    <lineage>
        <taxon>Bacteria</taxon>
        <taxon>Bacillati</taxon>
        <taxon>Actinomycetota</taxon>
        <taxon>Actinomycetes</taxon>
        <taxon>Pseudonocardiales</taxon>
        <taxon>Pseudonocardiaceae</taxon>
        <taxon>Actinomycetospora</taxon>
    </lineage>
</organism>
<comment type="caution">
    <text evidence="1">The sequence shown here is derived from an EMBL/GenBank/DDBJ whole genome shotgun (WGS) entry which is preliminary data.</text>
</comment>
<dbReference type="RefSeq" id="WP_230732056.1">
    <property type="nucleotide sequence ID" value="NZ_JAJNDB010000001.1"/>
</dbReference>
<name>A0ABS8P814_9PSEU</name>
<dbReference type="EMBL" id="JAJNDB010000001">
    <property type="protein sequence ID" value="MCD2193670.1"/>
    <property type="molecule type" value="Genomic_DNA"/>
</dbReference>
<gene>
    <name evidence="1" type="ORF">LQ327_09785</name>
</gene>
<sequence length="169" mass="18134">MAGTTYELHGIVGAPEVLAPLHEQFPHARPVLLDGAELALVPLCEQLFHDIDLPGFPIGPDWAFDRLSSGVAALLTAASRRGSLVYLEADYAGGLGRQSAVAWLDCHLVYGPNVLLPDEPFPVSNDDPRSGSPIVQALRYLGVQAAGRADEFVVLGLGRHRRTQDWCAG</sequence>
<proteinExistence type="predicted"/>
<accession>A0ABS8P814</accession>